<dbReference type="Proteomes" id="UP001549749">
    <property type="component" value="Unassembled WGS sequence"/>
</dbReference>
<gene>
    <name evidence="1" type="ORF">ABR189_25110</name>
</gene>
<evidence type="ECO:0000313" key="1">
    <source>
        <dbReference type="EMBL" id="MET7000688.1"/>
    </source>
</evidence>
<reference evidence="1 2" key="1">
    <citation type="submission" date="2024-06" db="EMBL/GenBank/DDBJ databases">
        <title>Chitinophaga defluvii sp. nov., isolated from municipal sewage.</title>
        <authorList>
            <person name="Zhang L."/>
        </authorList>
    </citation>
    <scope>NUCLEOTIDE SEQUENCE [LARGE SCALE GENOMIC DNA]</scope>
    <source>
        <strain evidence="1 2">H8</strain>
    </source>
</reference>
<dbReference type="EMBL" id="JBEXAC010000002">
    <property type="protein sequence ID" value="MET7000688.1"/>
    <property type="molecule type" value="Genomic_DNA"/>
</dbReference>
<sequence>MYFVHYYDYGTIAVRVGITKINEIVDPVEKEKLENIKNTLDVTVRDFEDMESAYGFIARLPSHCDFYCLKNAKGVHLWESDLCRLRRELSTEFLQYVRMTNAKLWPLFGSPGQQNLN</sequence>
<protein>
    <submittedName>
        <fullName evidence="1">Uncharacterized protein</fullName>
    </submittedName>
</protein>
<proteinExistence type="predicted"/>
<evidence type="ECO:0000313" key="2">
    <source>
        <dbReference type="Proteomes" id="UP001549749"/>
    </source>
</evidence>
<comment type="caution">
    <text evidence="1">The sequence shown here is derived from an EMBL/GenBank/DDBJ whole genome shotgun (WGS) entry which is preliminary data.</text>
</comment>
<dbReference type="RefSeq" id="WP_354663241.1">
    <property type="nucleotide sequence ID" value="NZ_JBEXAC010000002.1"/>
</dbReference>
<keyword evidence="2" id="KW-1185">Reference proteome</keyword>
<accession>A0ABV2TCE0</accession>
<name>A0ABV2TCE0_9BACT</name>
<organism evidence="1 2">
    <name type="scientific">Chitinophaga defluvii</name>
    <dbReference type="NCBI Taxonomy" id="3163343"/>
    <lineage>
        <taxon>Bacteria</taxon>
        <taxon>Pseudomonadati</taxon>
        <taxon>Bacteroidota</taxon>
        <taxon>Chitinophagia</taxon>
        <taxon>Chitinophagales</taxon>
        <taxon>Chitinophagaceae</taxon>
        <taxon>Chitinophaga</taxon>
    </lineage>
</organism>